<dbReference type="GO" id="GO:0003899">
    <property type="term" value="F:DNA-directed RNA polymerase activity"/>
    <property type="evidence" value="ECO:0007669"/>
    <property type="project" value="InterPro"/>
</dbReference>
<accession>A0AB34JP61</accession>
<dbReference type="GO" id="GO:0008270">
    <property type="term" value="F:zinc ion binding"/>
    <property type="evidence" value="ECO:0007669"/>
    <property type="project" value="UniProtKB-KW"/>
</dbReference>
<feature type="binding site" evidence="8">
    <location>
        <position position="13"/>
    </location>
    <ligand>
        <name>Zn(2+)</name>
        <dbReference type="ChEBI" id="CHEBI:29105"/>
        <label>1</label>
    </ligand>
</feature>
<evidence type="ECO:0000256" key="1">
    <source>
        <dbReference type="ARBA" id="ARBA00004604"/>
    </source>
</evidence>
<evidence type="ECO:0000256" key="6">
    <source>
        <dbReference type="ARBA" id="ARBA00023242"/>
    </source>
</evidence>
<dbReference type="GO" id="GO:0005736">
    <property type="term" value="C:RNA polymerase I complex"/>
    <property type="evidence" value="ECO:0007669"/>
    <property type="project" value="TreeGrafter"/>
</dbReference>
<protein>
    <recommendedName>
        <fullName evidence="7">DNA-directed RNA polymerase subunit</fullName>
    </recommendedName>
</protein>
<dbReference type="SUPFAM" id="SSF57783">
    <property type="entry name" value="Zinc beta-ribbon"/>
    <property type="match status" value="1"/>
</dbReference>
<dbReference type="GO" id="GO:0003676">
    <property type="term" value="F:nucleic acid binding"/>
    <property type="evidence" value="ECO:0007669"/>
    <property type="project" value="InterPro"/>
</dbReference>
<feature type="binding site" evidence="8">
    <location>
        <position position="112"/>
    </location>
    <ligand>
        <name>Zn(2+)</name>
        <dbReference type="ChEBI" id="CHEBI:29105"/>
        <label>2</label>
    </ligand>
</feature>
<feature type="binding site" evidence="8">
    <location>
        <position position="84"/>
    </location>
    <ligand>
        <name>Zn(2+)</name>
        <dbReference type="ChEBI" id="CHEBI:29105"/>
        <label>2</label>
    </ligand>
</feature>
<name>A0AB34JP61_PRYPA</name>
<dbReference type="InterPro" id="IPR034004">
    <property type="entry name" value="Zn_ribbon_RPA12_C"/>
</dbReference>
<reference evidence="11 12" key="1">
    <citation type="journal article" date="2024" name="Science">
        <title>Giant polyketide synthase enzymes in the biosynthesis of giant marine polyether toxins.</title>
        <authorList>
            <person name="Fallon T.R."/>
            <person name="Shende V.V."/>
            <person name="Wierzbicki I.H."/>
            <person name="Pendleton A.L."/>
            <person name="Watervoot N.F."/>
            <person name="Auber R.P."/>
            <person name="Gonzalez D.J."/>
            <person name="Wisecaver J.H."/>
            <person name="Moore B.S."/>
        </authorList>
    </citation>
    <scope>NUCLEOTIDE SEQUENCE [LARGE SCALE GENOMIC DNA]</scope>
    <source>
        <strain evidence="11 12">12B1</strain>
    </source>
</reference>
<dbReference type="Proteomes" id="UP001515480">
    <property type="component" value="Unassembled WGS sequence"/>
</dbReference>
<proteinExistence type="inferred from homology"/>
<comment type="similarity">
    <text evidence="7">Belongs to the archaeal rpoM/eukaryotic RPA12/RPB9/RPC11 RNA polymerase family.</text>
</comment>
<dbReference type="Pfam" id="PF01096">
    <property type="entry name" value="Zn_ribbon_TFIIS"/>
    <property type="match status" value="1"/>
</dbReference>
<evidence type="ECO:0000313" key="11">
    <source>
        <dbReference type="EMBL" id="KAL1522473.1"/>
    </source>
</evidence>
<dbReference type="PROSITE" id="PS00466">
    <property type="entry name" value="ZF_TFIIS_1"/>
    <property type="match status" value="1"/>
</dbReference>
<keyword evidence="4 9" id="KW-0863">Zinc-finger</keyword>
<comment type="subcellular location">
    <subcellularLocation>
        <location evidence="1">Nucleus</location>
        <location evidence="1">Nucleolus</location>
    </subcellularLocation>
</comment>
<feature type="domain" description="TFIIS-type" evidence="10">
    <location>
        <begin position="77"/>
        <end position="117"/>
    </location>
</feature>
<feature type="binding site" evidence="8">
    <location>
        <position position="81"/>
    </location>
    <ligand>
        <name>Zn(2+)</name>
        <dbReference type="ChEBI" id="CHEBI:29105"/>
        <label>2</label>
    </ligand>
</feature>
<dbReference type="GO" id="GO:0006363">
    <property type="term" value="P:termination of RNA polymerase I transcription"/>
    <property type="evidence" value="ECO:0007669"/>
    <property type="project" value="TreeGrafter"/>
</dbReference>
<evidence type="ECO:0000259" key="10">
    <source>
        <dbReference type="PROSITE" id="PS51133"/>
    </source>
</evidence>
<evidence type="ECO:0000313" key="12">
    <source>
        <dbReference type="Proteomes" id="UP001515480"/>
    </source>
</evidence>
<gene>
    <name evidence="11" type="ORF">AB1Y20_017461</name>
</gene>
<feature type="binding site" evidence="8">
    <location>
        <position position="109"/>
    </location>
    <ligand>
        <name>Zn(2+)</name>
        <dbReference type="ChEBI" id="CHEBI:29105"/>
        <label>2</label>
    </ligand>
</feature>
<comment type="function">
    <text evidence="7">DNA-dependent RNA polymerase catalyzes the transcription of DNA into RNA using the four ribonucleoside triphosphates as substrates.</text>
</comment>
<dbReference type="PANTHER" id="PTHR11239:SF14">
    <property type="entry name" value="DNA-DIRECTED RNA POLYMERASE I SUBUNIT RPA12"/>
    <property type="match status" value="1"/>
</dbReference>
<dbReference type="InterPro" id="IPR012164">
    <property type="entry name" value="Rpa12/Rpb9/Rpc10/TFS"/>
</dbReference>
<feature type="binding site" evidence="8">
    <location>
        <position position="35"/>
    </location>
    <ligand>
        <name>Zn(2+)</name>
        <dbReference type="ChEBI" id="CHEBI:29105"/>
        <label>1</label>
    </ligand>
</feature>
<dbReference type="InterPro" id="IPR001222">
    <property type="entry name" value="Znf_TFIIS"/>
</dbReference>
<dbReference type="CDD" id="cd10507">
    <property type="entry name" value="Zn-ribbon_RPA12"/>
    <property type="match status" value="1"/>
</dbReference>
<feature type="zinc finger region" description="C4-type" evidence="9">
    <location>
        <begin position="13"/>
        <end position="35"/>
    </location>
</feature>
<dbReference type="Gene3D" id="2.20.25.10">
    <property type="match status" value="1"/>
</dbReference>
<organism evidence="11 12">
    <name type="scientific">Prymnesium parvum</name>
    <name type="common">Toxic golden alga</name>
    <dbReference type="NCBI Taxonomy" id="97485"/>
    <lineage>
        <taxon>Eukaryota</taxon>
        <taxon>Haptista</taxon>
        <taxon>Haptophyta</taxon>
        <taxon>Prymnesiophyceae</taxon>
        <taxon>Prymnesiales</taxon>
        <taxon>Prymnesiaceae</taxon>
        <taxon>Prymnesium</taxon>
    </lineage>
</organism>
<keyword evidence="7" id="KW-0804">Transcription</keyword>
<keyword evidence="6 7" id="KW-0539">Nucleus</keyword>
<feature type="binding site" evidence="8">
    <location>
        <position position="16"/>
    </location>
    <ligand>
        <name>Zn(2+)</name>
        <dbReference type="ChEBI" id="CHEBI:29105"/>
        <label>1</label>
    </ligand>
</feature>
<dbReference type="PROSITE" id="PS51133">
    <property type="entry name" value="ZF_TFIIS_2"/>
    <property type="match status" value="1"/>
</dbReference>
<evidence type="ECO:0000256" key="2">
    <source>
        <dbReference type="ARBA" id="ARBA00022478"/>
    </source>
</evidence>
<dbReference type="SMART" id="SM00440">
    <property type="entry name" value="ZnF_C2C2"/>
    <property type="match status" value="1"/>
</dbReference>
<feature type="binding site" evidence="8">
    <location>
        <position position="32"/>
    </location>
    <ligand>
        <name>Zn(2+)</name>
        <dbReference type="ChEBI" id="CHEBI:29105"/>
        <label>1</label>
    </ligand>
</feature>
<evidence type="ECO:0000256" key="5">
    <source>
        <dbReference type="ARBA" id="ARBA00022833"/>
    </source>
</evidence>
<comment type="caution">
    <text evidence="11">The sequence shown here is derived from an EMBL/GenBank/DDBJ whole genome shotgun (WGS) entry which is preliminary data.</text>
</comment>
<dbReference type="EMBL" id="JBGBPQ010000006">
    <property type="protein sequence ID" value="KAL1522473.1"/>
    <property type="molecule type" value="Genomic_DNA"/>
</dbReference>
<dbReference type="PIRSF" id="PIRSF005586">
    <property type="entry name" value="RNApol_RpoM"/>
    <property type="match status" value="1"/>
</dbReference>
<evidence type="ECO:0000256" key="7">
    <source>
        <dbReference type="PIRNR" id="PIRNR005586"/>
    </source>
</evidence>
<keyword evidence="2 7" id="KW-0240">DNA-directed RNA polymerase</keyword>
<evidence type="ECO:0000256" key="8">
    <source>
        <dbReference type="PIRSR" id="PIRSR005586-1"/>
    </source>
</evidence>
<evidence type="ECO:0000256" key="9">
    <source>
        <dbReference type="PIRSR" id="PIRSR005586-2"/>
    </source>
</evidence>
<dbReference type="PANTHER" id="PTHR11239">
    <property type="entry name" value="DNA-DIRECTED RNA POLYMERASE"/>
    <property type="match status" value="1"/>
</dbReference>
<keyword evidence="3 8" id="KW-0479">Metal-binding</keyword>
<evidence type="ECO:0000256" key="3">
    <source>
        <dbReference type="ARBA" id="ARBA00022723"/>
    </source>
</evidence>
<keyword evidence="5 8" id="KW-0862">Zinc</keyword>
<sequence>MAAIDGECRVVFCPECGTLPDEPTHAGSNVECHVCGHTIPSSVFEAQVVVSESRTKRVGDIDVGSATDADRKARATINEACPKCNHPELEYHTMQLRSADEGQTVFYNCVQCGHNFSTNT</sequence>
<dbReference type="AlphaFoldDB" id="A0AB34JP61"/>
<keyword evidence="12" id="KW-1185">Reference proteome</keyword>
<evidence type="ECO:0000256" key="4">
    <source>
        <dbReference type="ARBA" id="ARBA00022771"/>
    </source>
</evidence>